<dbReference type="Gene3D" id="1.20.1560.10">
    <property type="entry name" value="ABC transporter type 1, transmembrane domain"/>
    <property type="match status" value="1"/>
</dbReference>
<evidence type="ECO:0000256" key="5">
    <source>
        <dbReference type="ARBA" id="ARBA00022989"/>
    </source>
</evidence>
<dbReference type="SUPFAM" id="SSF90123">
    <property type="entry name" value="ABC transporter transmembrane region"/>
    <property type="match status" value="1"/>
</dbReference>
<evidence type="ECO:0000256" key="3">
    <source>
        <dbReference type="ARBA" id="ARBA00022741"/>
    </source>
</evidence>
<proteinExistence type="predicted"/>
<comment type="subcellular location">
    <subcellularLocation>
        <location evidence="1">Cell membrane</location>
        <topology evidence="1">Multi-pass membrane protein</topology>
    </subcellularLocation>
</comment>
<dbReference type="Gene3D" id="3.40.50.300">
    <property type="entry name" value="P-loop containing nucleotide triphosphate hydrolases"/>
    <property type="match status" value="1"/>
</dbReference>
<dbReference type="AlphaFoldDB" id="A0A512CZJ1"/>
<evidence type="ECO:0000256" key="1">
    <source>
        <dbReference type="ARBA" id="ARBA00004651"/>
    </source>
</evidence>
<evidence type="ECO:0000313" key="10">
    <source>
        <dbReference type="Proteomes" id="UP000321534"/>
    </source>
</evidence>
<dbReference type="Proteomes" id="UP000321534">
    <property type="component" value="Unassembled WGS sequence"/>
</dbReference>
<dbReference type="InterPro" id="IPR003593">
    <property type="entry name" value="AAA+_ATPase"/>
</dbReference>
<protein>
    <submittedName>
        <fullName evidence="9">Multidrug ABC transporter permease</fullName>
    </submittedName>
</protein>
<name>A0A512CZJ1_9MICO</name>
<reference evidence="9 10" key="1">
    <citation type="submission" date="2019-07" db="EMBL/GenBank/DDBJ databases">
        <title>Whole genome shotgun sequence of Terrabacter aerolatus NBRC 106305.</title>
        <authorList>
            <person name="Hosoyama A."/>
            <person name="Uohara A."/>
            <person name="Ohji S."/>
            <person name="Ichikawa N."/>
        </authorList>
    </citation>
    <scope>NUCLEOTIDE SEQUENCE [LARGE SCALE GENOMIC DNA]</scope>
    <source>
        <strain evidence="9 10">NBRC 106305</strain>
    </source>
</reference>
<accession>A0A512CZJ1</accession>
<dbReference type="InterPro" id="IPR027417">
    <property type="entry name" value="P-loop_NTPase"/>
</dbReference>
<dbReference type="GO" id="GO:0016887">
    <property type="term" value="F:ATP hydrolysis activity"/>
    <property type="evidence" value="ECO:0007669"/>
    <property type="project" value="InterPro"/>
</dbReference>
<evidence type="ECO:0000256" key="4">
    <source>
        <dbReference type="ARBA" id="ARBA00022840"/>
    </source>
</evidence>
<keyword evidence="3" id="KW-0547">Nucleotide-binding</keyword>
<feature type="domain" description="ABC transporter" evidence="8">
    <location>
        <begin position="354"/>
        <end position="602"/>
    </location>
</feature>
<keyword evidence="5 7" id="KW-1133">Transmembrane helix</keyword>
<evidence type="ECO:0000259" key="8">
    <source>
        <dbReference type="PROSITE" id="PS50893"/>
    </source>
</evidence>
<dbReference type="Pfam" id="PF00005">
    <property type="entry name" value="ABC_tran"/>
    <property type="match status" value="1"/>
</dbReference>
<dbReference type="InterPro" id="IPR003439">
    <property type="entry name" value="ABC_transporter-like_ATP-bd"/>
</dbReference>
<dbReference type="GO" id="GO:0034040">
    <property type="term" value="F:ATPase-coupled lipid transmembrane transporter activity"/>
    <property type="evidence" value="ECO:0007669"/>
    <property type="project" value="TreeGrafter"/>
</dbReference>
<dbReference type="InterPro" id="IPR036640">
    <property type="entry name" value="ABC1_TM_sf"/>
</dbReference>
<dbReference type="SMART" id="SM00382">
    <property type="entry name" value="AAA"/>
    <property type="match status" value="1"/>
</dbReference>
<keyword evidence="6 7" id="KW-0472">Membrane</keyword>
<comment type="caution">
    <text evidence="9">The sequence shown here is derived from an EMBL/GenBank/DDBJ whole genome shotgun (WGS) entry which is preliminary data.</text>
</comment>
<evidence type="ECO:0000313" key="9">
    <source>
        <dbReference type="EMBL" id="GEO29629.1"/>
    </source>
</evidence>
<evidence type="ECO:0000256" key="7">
    <source>
        <dbReference type="SAM" id="Phobius"/>
    </source>
</evidence>
<dbReference type="InterPro" id="IPR017871">
    <property type="entry name" value="ABC_transporter-like_CS"/>
</dbReference>
<feature type="transmembrane region" description="Helical" evidence="7">
    <location>
        <begin position="271"/>
        <end position="289"/>
    </location>
</feature>
<feature type="transmembrane region" description="Helical" evidence="7">
    <location>
        <begin position="12"/>
        <end position="37"/>
    </location>
</feature>
<dbReference type="PROSITE" id="PS00211">
    <property type="entry name" value="ABC_TRANSPORTER_1"/>
    <property type="match status" value="1"/>
</dbReference>
<gene>
    <name evidence="9" type="ORF">TAE01_14390</name>
</gene>
<feature type="transmembrane region" description="Helical" evidence="7">
    <location>
        <begin position="244"/>
        <end position="265"/>
    </location>
</feature>
<evidence type="ECO:0000256" key="2">
    <source>
        <dbReference type="ARBA" id="ARBA00022692"/>
    </source>
</evidence>
<dbReference type="GO" id="GO:0005524">
    <property type="term" value="F:ATP binding"/>
    <property type="evidence" value="ECO:0007669"/>
    <property type="project" value="UniProtKB-KW"/>
</dbReference>
<dbReference type="SUPFAM" id="SSF52540">
    <property type="entry name" value="P-loop containing nucleoside triphosphate hydrolases"/>
    <property type="match status" value="1"/>
</dbReference>
<organism evidence="9 10">
    <name type="scientific">Terrabacter aerolatus</name>
    <dbReference type="NCBI Taxonomy" id="422442"/>
    <lineage>
        <taxon>Bacteria</taxon>
        <taxon>Bacillati</taxon>
        <taxon>Actinomycetota</taxon>
        <taxon>Actinomycetes</taxon>
        <taxon>Micrococcales</taxon>
        <taxon>Intrasporangiaceae</taxon>
        <taxon>Terrabacter</taxon>
    </lineage>
</organism>
<sequence>MLGLVRHQFRVHPLGVVLVVVNALFVSGVSVGVPWLVGGLVADLPAAAAGGPLGAIGLEFGGLVAVLAAQVVVSGTQEPVFQDLSLRTERDVLARLTRLFVAPVRIQHLEDPDFLDRAHRVRSRLWEINQGLMQGGIALTGLLTVVGATVSVGAVVGWPSALLLVAAALEVAVIRAVLMRRELDQWVGATEHQRHAEYAFGLATGLAPKEVRVFGLADWLARRYWDQMSLSWKPFWRKRIHNSVWTLVLDGIRAAIAVGVVVHVVRAALRGGLAVGSVATAIPLVLLLAQAEIGGLPLFVRGAAILADLRETERIYGRPMPESPTPPVDSAVRTPGHTAYAPVAGGTHGRPPTVTLHDVTFTYAGRDVPVLDGLSLRIGAGENVGLVGVNGAGKSTLIRLLTGTVRPDTGRIEIDGVDLATMSDAEVTRWQRRVAVLTQEFCRYPLTARDNVTLGAGRLWAETDRADLDVTAARSGALDVVVGLGAGWDTVLDATYPGGQDVSGGQWQRIALARAAFGLTRGAGMMVLDEPAAALDARSEAHLVERQLALTSGITSLVVSHRFSVLRPIPRIVVLEGGRITEDGSHDDLMAAGGTYARLFSLQSSRLFAGEGR</sequence>
<evidence type="ECO:0000256" key="6">
    <source>
        <dbReference type="ARBA" id="ARBA00023136"/>
    </source>
</evidence>
<dbReference type="EMBL" id="BJYX01000005">
    <property type="protein sequence ID" value="GEO29629.1"/>
    <property type="molecule type" value="Genomic_DNA"/>
</dbReference>
<dbReference type="InterPro" id="IPR039421">
    <property type="entry name" value="Type_1_exporter"/>
</dbReference>
<dbReference type="GO" id="GO:0005886">
    <property type="term" value="C:plasma membrane"/>
    <property type="evidence" value="ECO:0007669"/>
    <property type="project" value="UniProtKB-SubCell"/>
</dbReference>
<keyword evidence="10" id="KW-1185">Reference proteome</keyword>
<dbReference type="PANTHER" id="PTHR24221:SF654">
    <property type="entry name" value="ATP-BINDING CASSETTE SUB-FAMILY B MEMBER 6"/>
    <property type="match status" value="1"/>
</dbReference>
<dbReference type="PROSITE" id="PS50893">
    <property type="entry name" value="ABC_TRANSPORTER_2"/>
    <property type="match status" value="1"/>
</dbReference>
<keyword evidence="4" id="KW-0067">ATP-binding</keyword>
<feature type="transmembrane region" description="Helical" evidence="7">
    <location>
        <begin position="132"/>
        <end position="155"/>
    </location>
</feature>
<keyword evidence="2 7" id="KW-0812">Transmembrane</keyword>
<dbReference type="PANTHER" id="PTHR24221">
    <property type="entry name" value="ATP-BINDING CASSETTE SUB-FAMILY B"/>
    <property type="match status" value="1"/>
</dbReference>
<feature type="transmembrane region" description="Helical" evidence="7">
    <location>
        <begin position="49"/>
        <end position="73"/>
    </location>
</feature>